<evidence type="ECO:0000256" key="6">
    <source>
        <dbReference type="SAM" id="Phobius"/>
    </source>
</evidence>
<evidence type="ECO:0000256" key="5">
    <source>
        <dbReference type="ARBA" id="ARBA00023136"/>
    </source>
</evidence>
<protein>
    <submittedName>
        <fullName evidence="7">Uncharacterized protein</fullName>
    </submittedName>
</protein>
<comment type="subcellular location">
    <subcellularLocation>
        <location evidence="1">Endoplasmic reticulum membrane</location>
        <topology evidence="1">Multi-pass membrane protein</topology>
    </subcellularLocation>
</comment>
<comment type="caution">
    <text evidence="7">The sequence shown here is derived from an EMBL/GenBank/DDBJ whole genome shotgun (WGS) entry which is preliminary data.</text>
</comment>
<evidence type="ECO:0000313" key="7">
    <source>
        <dbReference type="EMBL" id="PPJ58383.1"/>
    </source>
</evidence>
<accession>A0A2S6CFA0</accession>
<dbReference type="Pfam" id="PF11779">
    <property type="entry name" value="SPT_ssu-like"/>
    <property type="match status" value="1"/>
</dbReference>
<evidence type="ECO:0000256" key="2">
    <source>
        <dbReference type="ARBA" id="ARBA00022692"/>
    </source>
</evidence>
<feature type="transmembrane region" description="Helical" evidence="6">
    <location>
        <begin position="12"/>
        <end position="30"/>
    </location>
</feature>
<evidence type="ECO:0000313" key="8">
    <source>
        <dbReference type="Proteomes" id="UP000237631"/>
    </source>
</evidence>
<reference evidence="8" key="1">
    <citation type="journal article" date="2017" name="bioRxiv">
        <title>Conservation of a gene cluster reveals novel cercosporin biosynthetic mechanisms and extends production to the genus Colletotrichum.</title>
        <authorList>
            <person name="de Jonge R."/>
            <person name="Ebert M.K."/>
            <person name="Huitt-Roehl C.R."/>
            <person name="Pal P."/>
            <person name="Suttle J.C."/>
            <person name="Spanner R.E."/>
            <person name="Neubauer J.D."/>
            <person name="Jurick W.M.II."/>
            <person name="Stott K.A."/>
            <person name="Secor G.A."/>
            <person name="Thomma B.P.H.J."/>
            <person name="Van de Peer Y."/>
            <person name="Townsend C.A."/>
            <person name="Bolton M.D."/>
        </authorList>
    </citation>
    <scope>NUCLEOTIDE SEQUENCE [LARGE SCALE GENOMIC DNA]</scope>
    <source>
        <strain evidence="8">CBS538.71</strain>
    </source>
</reference>
<dbReference type="AlphaFoldDB" id="A0A2S6CFA0"/>
<dbReference type="OrthoDB" id="202672at2759"/>
<keyword evidence="2 6" id="KW-0812">Transmembrane</keyword>
<feature type="transmembrane region" description="Helical" evidence="6">
    <location>
        <begin position="58"/>
        <end position="79"/>
    </location>
</feature>
<evidence type="ECO:0000256" key="4">
    <source>
        <dbReference type="ARBA" id="ARBA00022989"/>
    </source>
</evidence>
<dbReference type="Proteomes" id="UP000237631">
    <property type="component" value="Unassembled WGS sequence"/>
</dbReference>
<evidence type="ECO:0000256" key="3">
    <source>
        <dbReference type="ARBA" id="ARBA00022824"/>
    </source>
</evidence>
<proteinExistence type="predicted"/>
<dbReference type="EMBL" id="PNEN01000460">
    <property type="protein sequence ID" value="PPJ58383.1"/>
    <property type="molecule type" value="Genomic_DNA"/>
</dbReference>
<organism evidence="7 8">
    <name type="scientific">Cercospora berteroae</name>
    <dbReference type="NCBI Taxonomy" id="357750"/>
    <lineage>
        <taxon>Eukaryota</taxon>
        <taxon>Fungi</taxon>
        <taxon>Dikarya</taxon>
        <taxon>Ascomycota</taxon>
        <taxon>Pezizomycotina</taxon>
        <taxon>Dothideomycetes</taxon>
        <taxon>Dothideomycetidae</taxon>
        <taxon>Mycosphaerellales</taxon>
        <taxon>Mycosphaerellaceae</taxon>
        <taxon>Cercospora</taxon>
    </lineage>
</organism>
<name>A0A2S6CFA0_9PEZI</name>
<dbReference type="InterPro" id="IPR024512">
    <property type="entry name" value="Ser_palmitoyltrfase_ssu-like"/>
</dbReference>
<gene>
    <name evidence="7" type="ORF">CBER1_08071</name>
</gene>
<keyword evidence="5 6" id="KW-0472">Membrane</keyword>
<dbReference type="GO" id="GO:0005789">
    <property type="term" value="C:endoplasmic reticulum membrane"/>
    <property type="evidence" value="ECO:0007669"/>
    <property type="project" value="UniProtKB-SubCell"/>
</dbReference>
<sequence>MLDLTNPTTQTTLLLSVIALLLSFLLFQPTNFVKWLQKKNYQYEVTFSLYMLTPTEKFVFNSILFLTFSLLLIASVIYLPNHILTMSRRTYYYFAGDNLNSNANGGVAERVYGTASEWAQTAYQTAFNRTGSAGVEKVVEKASEVVSAATAERSSAAAVVVEGARNAAQQVVEGN</sequence>
<keyword evidence="3" id="KW-0256">Endoplasmic reticulum</keyword>
<keyword evidence="4 6" id="KW-1133">Transmembrane helix</keyword>
<dbReference type="STRING" id="357750.A0A2S6CFA0"/>
<keyword evidence="8" id="KW-1185">Reference proteome</keyword>
<evidence type="ECO:0000256" key="1">
    <source>
        <dbReference type="ARBA" id="ARBA00004477"/>
    </source>
</evidence>